<dbReference type="RefSeq" id="WP_242883696.1">
    <property type="nucleotide sequence ID" value="NZ_CP094242.1"/>
</dbReference>
<dbReference type="Proteomes" id="UP000829504">
    <property type="component" value="Chromosome"/>
</dbReference>
<dbReference type="EMBL" id="CP094242">
    <property type="protein sequence ID" value="UNV87372.1"/>
    <property type="molecule type" value="Genomic_DNA"/>
</dbReference>
<accession>A0ABY3YEZ8</accession>
<name>A0ABY3YEZ8_9NEIS</name>
<keyword evidence="2" id="KW-1185">Reference proteome</keyword>
<gene>
    <name evidence="1" type="ORF">MON37_12185</name>
</gene>
<organism evidence="1 2">
    <name type="scientific">Morococcus cerebrosus</name>
    <dbReference type="NCBI Taxonomy" id="1056807"/>
    <lineage>
        <taxon>Bacteria</taxon>
        <taxon>Pseudomonadati</taxon>
        <taxon>Pseudomonadota</taxon>
        <taxon>Betaproteobacteria</taxon>
        <taxon>Neisseriales</taxon>
        <taxon>Neisseriaceae</taxon>
        <taxon>Morococcus</taxon>
    </lineage>
</organism>
<protein>
    <submittedName>
        <fullName evidence="1">Uncharacterized protein</fullName>
    </submittedName>
</protein>
<evidence type="ECO:0000313" key="1">
    <source>
        <dbReference type="EMBL" id="UNV87372.1"/>
    </source>
</evidence>
<sequence>MSEKEKMISERNRMKTRIYIGIFLLAAAHLVNAGGVMKTGGMIGPHPETFSERFNELNNGMMDLFPRISIVAGKTRQTKDLGNGITLSAKLVKEGDIFENVRINCNTLAKTQRINNCLVSMYYTAIALDYEIDRLAFMDAIQTAVKKMQATYNQNGVDYFITVNRKQKSVSMLAKSDIPMQIEAMDDSNEAYMKSDKCNPEVELCITP</sequence>
<proteinExistence type="predicted"/>
<reference evidence="1 2" key="1">
    <citation type="submission" date="2022-03" db="EMBL/GenBank/DDBJ databases">
        <title>Genome sequencing of Morococcus cerebrosus.</title>
        <authorList>
            <person name="Baek M.-G."/>
            <person name="Yi H."/>
        </authorList>
    </citation>
    <scope>NUCLEOTIDE SEQUENCE [LARGE SCALE GENOMIC DNA]</scope>
    <source>
        <strain evidence="1 2">CIP 81.93</strain>
    </source>
</reference>
<evidence type="ECO:0000313" key="2">
    <source>
        <dbReference type="Proteomes" id="UP000829504"/>
    </source>
</evidence>